<dbReference type="InterPro" id="IPR051083">
    <property type="entry name" value="GrpII_Intron_Splice-Mob/Def"/>
</dbReference>
<dbReference type="EMBL" id="JACZEP010000004">
    <property type="protein sequence ID" value="MBE1205773.1"/>
    <property type="molecule type" value="Genomic_DNA"/>
</dbReference>
<dbReference type="RefSeq" id="WP_192567119.1">
    <property type="nucleotide sequence ID" value="NZ_JACZEP010000004.1"/>
</dbReference>
<dbReference type="InterPro" id="IPR000477">
    <property type="entry name" value="RT_dom"/>
</dbReference>
<comment type="caution">
    <text evidence="3">The sequence shown here is derived from an EMBL/GenBank/DDBJ whole genome shotgun (WGS) entry which is preliminary data.</text>
</comment>
<accession>A0ABR9GQ66</accession>
<evidence type="ECO:0000256" key="1">
    <source>
        <dbReference type="ARBA" id="ARBA00034120"/>
    </source>
</evidence>
<keyword evidence="4" id="KW-1185">Reference proteome</keyword>
<comment type="similarity">
    <text evidence="1">Belongs to the bacterial reverse transcriptase family.</text>
</comment>
<proteinExistence type="inferred from homology"/>
<dbReference type="Pfam" id="PF00078">
    <property type="entry name" value="RVT_1"/>
    <property type="match status" value="1"/>
</dbReference>
<dbReference type="PROSITE" id="PS50878">
    <property type="entry name" value="RT_POL"/>
    <property type="match status" value="1"/>
</dbReference>
<dbReference type="PANTHER" id="PTHR34047:SF8">
    <property type="entry name" value="PROTEIN YKFC"/>
    <property type="match status" value="1"/>
</dbReference>
<evidence type="ECO:0000259" key="2">
    <source>
        <dbReference type="PROSITE" id="PS50878"/>
    </source>
</evidence>
<dbReference type="Proteomes" id="UP000598227">
    <property type="component" value="Unassembled WGS sequence"/>
</dbReference>
<gene>
    <name evidence="3" type="ORF">IHE39_15860</name>
</gene>
<protein>
    <recommendedName>
        <fullName evidence="2">Reverse transcriptase domain-containing protein</fullName>
    </recommendedName>
</protein>
<dbReference type="SUPFAM" id="SSF56672">
    <property type="entry name" value="DNA/RNA polymerases"/>
    <property type="match status" value="1"/>
</dbReference>
<reference evidence="3 4" key="1">
    <citation type="submission" date="2020-09" db="EMBL/GenBank/DDBJ databases">
        <title>Draft Genome Sequence of Aminobacter carboxidus type strain DSM 1086, a soil Gram-negative carboxydobacterium.</title>
        <authorList>
            <person name="Turrini P."/>
            <person name="Tescari M."/>
            <person name="Artuso I."/>
            <person name="Lugli G.A."/>
            <person name="Frangipani E."/>
            <person name="Ventura M."/>
            <person name="Visca P."/>
        </authorList>
    </citation>
    <scope>NUCLEOTIDE SEQUENCE [LARGE SCALE GENOMIC DNA]</scope>
    <source>
        <strain evidence="3 4">DSM 1086</strain>
    </source>
</reference>
<dbReference type="PANTHER" id="PTHR34047">
    <property type="entry name" value="NUCLEAR INTRON MATURASE 1, MITOCHONDRIAL-RELATED"/>
    <property type="match status" value="1"/>
</dbReference>
<evidence type="ECO:0000313" key="4">
    <source>
        <dbReference type="Proteomes" id="UP000598227"/>
    </source>
</evidence>
<evidence type="ECO:0000313" key="3">
    <source>
        <dbReference type="EMBL" id="MBE1205773.1"/>
    </source>
</evidence>
<dbReference type="InterPro" id="IPR043502">
    <property type="entry name" value="DNA/RNA_pol_sf"/>
</dbReference>
<name>A0ABR9GQ66_9HYPH</name>
<sequence length="626" mass="71776">MANEIWKKAISIKGLEAGWHLTRAELANGFYVDQFSQQAVAQNLTAQIAEIRRQLITDSYRFRPLRQVPIPKGSLSTRPGSHLPLRDRMVLWSVVRGLAPVFDGALSDNVYSYRLKENPKQGELFKEGDALEIPFLKRKSILQELDPFEPWYDSWPDFEKRTREEIGSGYNYLSVADISGYFENINIDILKDHISSELKSEPILCNFVHSGLSEWVNVTQGGFRPKRSIPQGSGISSFFGNIYLIPIDESFEDIKGKYDFKYIRYMDDIRIFSRDLSTARMVIFRLERLVRDLHLSLQNSKTKILIETAGDKQITNSLFDDRIDRIAEMRELLNGLKISEKNAAVRLHAIARSTPANGDSKRLLGVKDPKSGLTDRAMRMWMNMCIHVGSTDYLGTLKSQVYTNPDQRLSKIFVNSCIMFPRISTLGSTAEDFIKSVDNIHPHQESELIHGCRYLSNIPEGIWKRALGNVTSGTANFQLRTQSLLLLGMRSHTNEITKNIWRAMRKDHDVANHPFYISVLGHFSGEDRSTLKKYYMHHANPQNQEFGLLLEKFDSDDKAARNFLDFAFSNDVSLSDWQGILFYMCGAKNKYIRDYLLKLARLRIRGGGRQMLVARLAALRNRLVQQ</sequence>
<feature type="domain" description="Reverse transcriptase" evidence="2">
    <location>
        <begin position="51"/>
        <end position="338"/>
    </location>
</feature>
<organism evidence="3 4">
    <name type="scientific">Aminobacter carboxidus</name>
    <dbReference type="NCBI Taxonomy" id="376165"/>
    <lineage>
        <taxon>Bacteria</taxon>
        <taxon>Pseudomonadati</taxon>
        <taxon>Pseudomonadota</taxon>
        <taxon>Alphaproteobacteria</taxon>
        <taxon>Hyphomicrobiales</taxon>
        <taxon>Phyllobacteriaceae</taxon>
        <taxon>Aminobacter</taxon>
    </lineage>
</organism>